<sequence>MRSAFLYLSDYMNLDGERVWSVATDDYFSQISEERAFAKSSGELDRNEIAELIVKITNPKATRYSENSLCWKDVKMSKNILSFDFFDRVEKMVPFHVLTSIETHLTVELEKMVVGNILGIKRCKLAPNEQ</sequence>
<evidence type="ECO:0000313" key="2">
    <source>
        <dbReference type="EnsemblMetazoa" id="CJA37875b.1"/>
    </source>
</evidence>
<accession>A0A8R1ENV1</accession>
<proteinExistence type="inferred from homology"/>
<comment type="similarity">
    <text evidence="1">Belongs to the strumpellin family.</text>
</comment>
<dbReference type="GO" id="GO:0005768">
    <property type="term" value="C:endosome"/>
    <property type="evidence" value="ECO:0007669"/>
    <property type="project" value="TreeGrafter"/>
</dbReference>
<organism evidence="2 3">
    <name type="scientific">Caenorhabditis japonica</name>
    <dbReference type="NCBI Taxonomy" id="281687"/>
    <lineage>
        <taxon>Eukaryota</taxon>
        <taxon>Metazoa</taxon>
        <taxon>Ecdysozoa</taxon>
        <taxon>Nematoda</taxon>
        <taxon>Chromadorea</taxon>
        <taxon>Rhabditida</taxon>
        <taxon>Rhabditina</taxon>
        <taxon>Rhabditomorpha</taxon>
        <taxon>Rhabditoidea</taxon>
        <taxon>Rhabditidae</taxon>
        <taxon>Peloderinae</taxon>
        <taxon>Caenorhabditis</taxon>
    </lineage>
</organism>
<evidence type="ECO:0000313" key="3">
    <source>
        <dbReference type="Proteomes" id="UP000005237"/>
    </source>
</evidence>
<dbReference type="PANTHER" id="PTHR15691:SF6">
    <property type="entry name" value="WASH COMPLEX SUBUNIT 5"/>
    <property type="match status" value="1"/>
</dbReference>
<dbReference type="Proteomes" id="UP000005237">
    <property type="component" value="Unassembled WGS sequence"/>
</dbReference>
<reference evidence="2" key="2">
    <citation type="submission" date="2022-06" db="UniProtKB">
        <authorList>
            <consortium name="EnsemblMetazoa"/>
        </authorList>
    </citation>
    <scope>IDENTIFICATION</scope>
    <source>
        <strain evidence="2">DF5081</strain>
    </source>
</reference>
<dbReference type="GO" id="GO:0140285">
    <property type="term" value="P:endosome fission"/>
    <property type="evidence" value="ECO:0007669"/>
    <property type="project" value="TreeGrafter"/>
</dbReference>
<dbReference type="EnsemblMetazoa" id="CJA37875b.1">
    <property type="protein sequence ID" value="CJA37875b.1"/>
    <property type="gene ID" value="WBGene00213722"/>
</dbReference>
<dbReference type="InterPro" id="IPR019393">
    <property type="entry name" value="WASH_strumpellin"/>
</dbReference>
<dbReference type="AlphaFoldDB" id="A0A8R1ENV1"/>
<reference evidence="3" key="1">
    <citation type="submission" date="2010-08" db="EMBL/GenBank/DDBJ databases">
        <authorList>
            <consortium name="Caenorhabditis japonica Sequencing Consortium"/>
            <person name="Wilson R.K."/>
        </authorList>
    </citation>
    <scope>NUCLEOTIDE SEQUENCE [LARGE SCALE GENOMIC DNA]</scope>
    <source>
        <strain evidence="3">DF5081</strain>
    </source>
</reference>
<evidence type="ECO:0000256" key="1">
    <source>
        <dbReference type="ARBA" id="ARBA00006224"/>
    </source>
</evidence>
<dbReference type="GO" id="GO:0007032">
    <property type="term" value="P:endosome organization"/>
    <property type="evidence" value="ECO:0007669"/>
    <property type="project" value="TreeGrafter"/>
</dbReference>
<name>A0A8R1ENV1_CAEJA</name>
<dbReference type="GO" id="GO:0051125">
    <property type="term" value="P:regulation of actin nucleation"/>
    <property type="evidence" value="ECO:0007669"/>
    <property type="project" value="TreeGrafter"/>
</dbReference>
<protein>
    <submittedName>
        <fullName evidence="2">Uncharacterized protein</fullName>
    </submittedName>
</protein>
<dbReference type="GO" id="GO:0030041">
    <property type="term" value="P:actin filament polymerization"/>
    <property type="evidence" value="ECO:0007669"/>
    <property type="project" value="TreeGrafter"/>
</dbReference>
<keyword evidence="3" id="KW-1185">Reference proteome</keyword>
<dbReference type="PANTHER" id="PTHR15691">
    <property type="entry name" value="WASH COMPLEX SUBUNIT 5"/>
    <property type="match status" value="1"/>
</dbReference>
<dbReference type="GO" id="GO:0071203">
    <property type="term" value="C:WASH complex"/>
    <property type="evidence" value="ECO:0007669"/>
    <property type="project" value="InterPro"/>
</dbReference>